<accession>A0A8J5QX90</accession>
<dbReference type="Pfam" id="PF06585">
    <property type="entry name" value="JHBP"/>
    <property type="match status" value="1"/>
</dbReference>
<gene>
    <name evidence="2" type="ORF">G9C98_003767</name>
</gene>
<dbReference type="PANTHER" id="PTHR11008">
    <property type="entry name" value="PROTEIN TAKEOUT-LIKE PROTEIN"/>
    <property type="match status" value="1"/>
</dbReference>
<proteinExistence type="predicted"/>
<protein>
    <submittedName>
        <fullName evidence="2">Uncharacterized protein</fullName>
    </submittedName>
</protein>
<feature type="chain" id="PRO_5035242364" evidence="1">
    <location>
        <begin position="22"/>
        <end position="199"/>
    </location>
</feature>
<keyword evidence="1" id="KW-0732">Signal</keyword>
<feature type="signal peptide" evidence="1">
    <location>
        <begin position="1"/>
        <end position="21"/>
    </location>
</feature>
<evidence type="ECO:0000256" key="1">
    <source>
        <dbReference type="SAM" id="SignalP"/>
    </source>
</evidence>
<comment type="caution">
    <text evidence="2">The sequence shown here is derived from an EMBL/GenBank/DDBJ whole genome shotgun (WGS) entry which is preliminary data.</text>
</comment>
<dbReference type="GO" id="GO:0005615">
    <property type="term" value="C:extracellular space"/>
    <property type="evidence" value="ECO:0007669"/>
    <property type="project" value="TreeGrafter"/>
</dbReference>
<dbReference type="AlphaFoldDB" id="A0A8J5QX90"/>
<dbReference type="InterPro" id="IPR010562">
    <property type="entry name" value="Haemolymph_juvenile_hormone-bd"/>
</dbReference>
<organism evidence="2 3">
    <name type="scientific">Cotesia typhae</name>
    <dbReference type="NCBI Taxonomy" id="2053667"/>
    <lineage>
        <taxon>Eukaryota</taxon>
        <taxon>Metazoa</taxon>
        <taxon>Ecdysozoa</taxon>
        <taxon>Arthropoda</taxon>
        <taxon>Hexapoda</taxon>
        <taxon>Insecta</taxon>
        <taxon>Pterygota</taxon>
        <taxon>Neoptera</taxon>
        <taxon>Endopterygota</taxon>
        <taxon>Hymenoptera</taxon>
        <taxon>Apocrita</taxon>
        <taxon>Ichneumonoidea</taxon>
        <taxon>Braconidae</taxon>
        <taxon>Microgastrinae</taxon>
        <taxon>Cotesia</taxon>
    </lineage>
</organism>
<keyword evidence="3" id="KW-1185">Reference proteome</keyword>
<dbReference type="SMART" id="SM00700">
    <property type="entry name" value="JHBP"/>
    <property type="match status" value="1"/>
</dbReference>
<sequence length="199" mass="21769">MMLFDYFFLFFFVIHAGKVLAELPPGVIPCSPSESPDAYDSCVLQQLMILTPQLVKGIPSLKLPPLDPLSLPSLIVDRNLDAIRVKANLSSVRVYGASNYEIDELRAKPNDLSVFLRLRIPYIHVKGNYEVKGNLLLISLNGNGAFKGNFTDAATSFFNSNPRLVLDIINPIIEETAASIGKALAARALGALTKDEILP</sequence>
<dbReference type="EMBL" id="JAAOIC020000048">
    <property type="protein sequence ID" value="KAG8036445.1"/>
    <property type="molecule type" value="Genomic_DNA"/>
</dbReference>
<evidence type="ECO:0000313" key="2">
    <source>
        <dbReference type="EMBL" id="KAG8036445.1"/>
    </source>
</evidence>
<name>A0A8J5QX90_9HYME</name>
<reference evidence="2" key="2">
    <citation type="submission" date="2021-04" db="EMBL/GenBank/DDBJ databases">
        <title>Genome-wide patterns of bracovirus chromosomal integration into multiple host tissues during parasitism.</title>
        <authorList>
            <person name="Chebbi M.A.C."/>
        </authorList>
    </citation>
    <scope>NUCLEOTIDE SEQUENCE</scope>
    <source>
        <tissue evidence="2">Whole body</tissue>
    </source>
</reference>
<reference evidence="2" key="1">
    <citation type="submission" date="2020-03" db="EMBL/GenBank/DDBJ databases">
        <authorList>
            <person name="Chebbi M.A."/>
            <person name="Drezen J.M."/>
        </authorList>
    </citation>
    <scope>NUCLEOTIDE SEQUENCE</scope>
    <source>
        <tissue evidence="2">Whole body</tissue>
    </source>
</reference>
<dbReference type="PANTHER" id="PTHR11008:SF14">
    <property type="entry name" value="CIRCADIAN CLOCK-CONTROLLED PROTEIN-LIKE PROTEIN"/>
    <property type="match status" value="1"/>
</dbReference>
<evidence type="ECO:0000313" key="3">
    <source>
        <dbReference type="Proteomes" id="UP000729913"/>
    </source>
</evidence>
<dbReference type="OrthoDB" id="8191090at2759"/>
<dbReference type="Proteomes" id="UP000729913">
    <property type="component" value="Unassembled WGS sequence"/>
</dbReference>